<protein>
    <submittedName>
        <fullName evidence="2">Uncharacterized protein</fullName>
    </submittedName>
</protein>
<accession>A0A422P6D6</accession>
<organism evidence="2 3">
    <name type="scientific">Trypanosoma conorhini</name>
    <dbReference type="NCBI Taxonomy" id="83891"/>
    <lineage>
        <taxon>Eukaryota</taxon>
        <taxon>Discoba</taxon>
        <taxon>Euglenozoa</taxon>
        <taxon>Kinetoplastea</taxon>
        <taxon>Metakinetoplastina</taxon>
        <taxon>Trypanosomatida</taxon>
        <taxon>Trypanosomatidae</taxon>
        <taxon>Trypanosoma</taxon>
    </lineage>
</organism>
<dbReference type="AlphaFoldDB" id="A0A422P6D6"/>
<evidence type="ECO:0000313" key="2">
    <source>
        <dbReference type="EMBL" id="RNF13293.1"/>
    </source>
</evidence>
<name>A0A422P6D6_9TRYP</name>
<sequence>MGEALASLCFWARGHMCNTSAPCPDAEKAPVPPFPSNAPTAANSLNNTAREELEAAVAGAGEGEGAGAGAGEEGSAATPKCSMSADAARKSFFDSVSRLSFEKVQTMVGLLDGQTTSFNEFQQELWVYASH</sequence>
<evidence type="ECO:0000256" key="1">
    <source>
        <dbReference type="SAM" id="MobiDB-lite"/>
    </source>
</evidence>
<reference evidence="2 3" key="1">
    <citation type="journal article" date="2018" name="BMC Genomics">
        <title>Genomic comparison of Trypanosoma conorhini and Trypanosoma rangeli to Trypanosoma cruzi strains of high and low virulence.</title>
        <authorList>
            <person name="Bradwell K.R."/>
            <person name="Koparde V.N."/>
            <person name="Matveyev A.V."/>
            <person name="Serrano M.G."/>
            <person name="Alves J.M."/>
            <person name="Parikh H."/>
            <person name="Huang B."/>
            <person name="Lee V."/>
            <person name="Espinosa-Alvarez O."/>
            <person name="Ortiz P.A."/>
            <person name="Costa-Martins A.G."/>
            <person name="Teixeira M.M."/>
            <person name="Buck G.A."/>
        </authorList>
    </citation>
    <scope>NUCLEOTIDE SEQUENCE [LARGE SCALE GENOMIC DNA]</scope>
    <source>
        <strain evidence="2 3">025E</strain>
    </source>
</reference>
<feature type="region of interest" description="Disordered" evidence="1">
    <location>
        <begin position="24"/>
        <end position="43"/>
    </location>
</feature>
<dbReference type="Proteomes" id="UP000284403">
    <property type="component" value="Unassembled WGS sequence"/>
</dbReference>
<feature type="non-terminal residue" evidence="2">
    <location>
        <position position="131"/>
    </location>
</feature>
<comment type="caution">
    <text evidence="2">The sequence shown here is derived from an EMBL/GenBank/DDBJ whole genome shotgun (WGS) entry which is preliminary data.</text>
</comment>
<dbReference type="GeneID" id="40319833"/>
<dbReference type="RefSeq" id="XP_029226760.1">
    <property type="nucleotide sequence ID" value="XM_029373102.1"/>
</dbReference>
<feature type="region of interest" description="Disordered" evidence="1">
    <location>
        <begin position="58"/>
        <end position="82"/>
    </location>
</feature>
<evidence type="ECO:0000313" key="3">
    <source>
        <dbReference type="Proteomes" id="UP000284403"/>
    </source>
</evidence>
<feature type="compositionally biased region" description="Gly residues" evidence="1">
    <location>
        <begin position="60"/>
        <end position="72"/>
    </location>
</feature>
<dbReference type="EMBL" id="MKKU01000413">
    <property type="protein sequence ID" value="RNF13293.1"/>
    <property type="molecule type" value="Genomic_DNA"/>
</dbReference>
<keyword evidence="3" id="KW-1185">Reference proteome</keyword>
<proteinExistence type="predicted"/>
<gene>
    <name evidence="2" type="ORF">Tco025E_06222</name>
</gene>